<gene>
    <name evidence="1" type="ORF">FX983_04449</name>
</gene>
<comment type="caution">
    <text evidence="1">The sequence shown here is derived from an EMBL/GenBank/DDBJ whole genome shotgun (WGS) entry which is preliminary data.</text>
</comment>
<protein>
    <submittedName>
        <fullName evidence="1">Uncharacterized protein</fullName>
    </submittedName>
</protein>
<dbReference type="AlphaFoldDB" id="A0A6L5BNT6"/>
<sequence>MSTDRQKSFIATIGTPTTLVHFLDEVLGEKATVSSSLFSGGFYTGKPQTQDHSHLVSLRPEPRLTLYFRYTGRDYSLYIRTPGPYYGKCLSIDENGLLGAFPSEGSKTFNLRNEQGLILPIDSVKTDTLNVYLQASGSPGALHIHRLHNSPFTYFANKSESPYMFNLTILERNAPYLGYPDEV</sequence>
<evidence type="ECO:0000313" key="2">
    <source>
        <dbReference type="Proteomes" id="UP000475265"/>
    </source>
</evidence>
<name>A0A6L5BNT6_9PSED</name>
<dbReference type="EMBL" id="JAAAXX010000002">
    <property type="protein sequence ID" value="KAF2390000.1"/>
    <property type="molecule type" value="Genomic_DNA"/>
</dbReference>
<evidence type="ECO:0000313" key="1">
    <source>
        <dbReference type="EMBL" id="KAF2390000.1"/>
    </source>
</evidence>
<organism evidence="1 2">
    <name type="scientific">Pseudomonas frederiksbergensis</name>
    <dbReference type="NCBI Taxonomy" id="104087"/>
    <lineage>
        <taxon>Bacteria</taxon>
        <taxon>Pseudomonadati</taxon>
        <taxon>Pseudomonadota</taxon>
        <taxon>Gammaproteobacteria</taxon>
        <taxon>Pseudomonadales</taxon>
        <taxon>Pseudomonadaceae</taxon>
        <taxon>Pseudomonas</taxon>
    </lineage>
</organism>
<reference evidence="1 2" key="1">
    <citation type="submission" date="2019-12" db="EMBL/GenBank/DDBJ databases">
        <title>Endophytic bacteria associated with Panax ginseng seedlings.</title>
        <authorList>
            <person name="Park J.M."/>
            <person name="Shin R."/>
            <person name="Jo S.H."/>
        </authorList>
    </citation>
    <scope>NUCLEOTIDE SEQUENCE [LARGE SCALE GENOMIC DNA]</scope>
    <source>
        <strain evidence="1 2">PgKB32</strain>
    </source>
</reference>
<accession>A0A6L5BNT6</accession>
<dbReference type="RefSeq" id="WP_163911676.1">
    <property type="nucleotide sequence ID" value="NZ_JAAAXX010000002.1"/>
</dbReference>
<proteinExistence type="predicted"/>
<dbReference type="Proteomes" id="UP000475265">
    <property type="component" value="Unassembled WGS sequence"/>
</dbReference>